<evidence type="ECO:0000313" key="1">
    <source>
        <dbReference type="EMBL" id="JAD84409.1"/>
    </source>
</evidence>
<protein>
    <submittedName>
        <fullName evidence="1">Uncharacterized protein</fullName>
    </submittedName>
</protein>
<dbReference type="AlphaFoldDB" id="A0A0A9VHI9"/>
<accession>A0A0A9VHI9</accession>
<reference evidence="1" key="2">
    <citation type="journal article" date="2015" name="Data Brief">
        <title>Shoot transcriptome of the giant reed, Arundo donax.</title>
        <authorList>
            <person name="Barrero R.A."/>
            <person name="Guerrero F.D."/>
            <person name="Moolhuijzen P."/>
            <person name="Goolsby J.A."/>
            <person name="Tidwell J."/>
            <person name="Bellgard S.E."/>
            <person name="Bellgard M.I."/>
        </authorList>
    </citation>
    <scope>NUCLEOTIDE SEQUENCE</scope>
    <source>
        <tissue evidence="1">Shoot tissue taken approximately 20 cm above the soil surface</tissue>
    </source>
</reference>
<proteinExistence type="predicted"/>
<reference evidence="1" key="1">
    <citation type="submission" date="2014-09" db="EMBL/GenBank/DDBJ databases">
        <authorList>
            <person name="Magalhaes I.L.F."/>
            <person name="Oliveira U."/>
            <person name="Santos F.R."/>
            <person name="Vidigal T.H.D.A."/>
            <person name="Brescovit A.D."/>
            <person name="Santos A.J."/>
        </authorList>
    </citation>
    <scope>NUCLEOTIDE SEQUENCE</scope>
    <source>
        <tissue evidence="1">Shoot tissue taken approximately 20 cm above the soil surface</tissue>
    </source>
</reference>
<name>A0A0A9VHI9_ARUDO</name>
<organism evidence="1">
    <name type="scientific">Arundo donax</name>
    <name type="common">Giant reed</name>
    <name type="synonym">Donax arundinaceus</name>
    <dbReference type="NCBI Taxonomy" id="35708"/>
    <lineage>
        <taxon>Eukaryota</taxon>
        <taxon>Viridiplantae</taxon>
        <taxon>Streptophyta</taxon>
        <taxon>Embryophyta</taxon>
        <taxon>Tracheophyta</taxon>
        <taxon>Spermatophyta</taxon>
        <taxon>Magnoliopsida</taxon>
        <taxon>Liliopsida</taxon>
        <taxon>Poales</taxon>
        <taxon>Poaceae</taxon>
        <taxon>PACMAD clade</taxon>
        <taxon>Arundinoideae</taxon>
        <taxon>Arundineae</taxon>
        <taxon>Arundo</taxon>
    </lineage>
</organism>
<sequence>MPLCSSSFRAYALWQSVIARLPCFTSMPR</sequence>
<dbReference type="EMBL" id="GBRH01213486">
    <property type="protein sequence ID" value="JAD84409.1"/>
    <property type="molecule type" value="Transcribed_RNA"/>
</dbReference>